<dbReference type="OrthoDB" id="9812874at2"/>
<evidence type="ECO:0000256" key="5">
    <source>
        <dbReference type="HAMAP-Rule" id="MF_00340"/>
    </source>
</evidence>
<accession>A0A3P8MEF6</accession>
<dbReference type="InterPro" id="IPR002677">
    <property type="entry name" value="Ribosomal_bL32"/>
</dbReference>
<sequence length="68" mass="7913">MAIVPKRKTSKQRKHKRRTHDALPIQNLIACKNCSQLIQQHRVCDSCGFYKGKKVEGYKSLDMRNAQQ</sequence>
<dbReference type="Gene3D" id="1.20.5.640">
    <property type="entry name" value="Single helix bin"/>
    <property type="match status" value="1"/>
</dbReference>
<dbReference type="EMBL" id="UZVY01000001">
    <property type="protein sequence ID" value="VDR41646.1"/>
    <property type="molecule type" value="Genomic_DNA"/>
</dbReference>
<gene>
    <name evidence="5 8" type="primary">rpmF</name>
    <name evidence="8" type="ORF">NCTC10126_00125</name>
    <name evidence="7" type="ORF">NPA07_01825</name>
</gene>
<feature type="compositionally biased region" description="Basic residues" evidence="6">
    <location>
        <begin position="1"/>
        <end position="19"/>
    </location>
</feature>
<dbReference type="PANTHER" id="PTHR35534">
    <property type="entry name" value="50S RIBOSOMAL PROTEIN L32"/>
    <property type="match status" value="1"/>
</dbReference>
<evidence type="ECO:0000313" key="10">
    <source>
        <dbReference type="Proteomes" id="UP001058569"/>
    </source>
</evidence>
<dbReference type="GO" id="GO:0003735">
    <property type="term" value="F:structural constituent of ribosome"/>
    <property type="evidence" value="ECO:0007669"/>
    <property type="project" value="InterPro"/>
</dbReference>
<evidence type="ECO:0000256" key="4">
    <source>
        <dbReference type="ARBA" id="ARBA00035178"/>
    </source>
</evidence>
<dbReference type="EMBL" id="CP101806">
    <property type="protein sequence ID" value="UUD35593.1"/>
    <property type="molecule type" value="Genomic_DNA"/>
</dbReference>
<dbReference type="InterPro" id="IPR011332">
    <property type="entry name" value="Ribosomal_zn-bd"/>
</dbReference>
<dbReference type="GO" id="GO:0006412">
    <property type="term" value="P:translation"/>
    <property type="evidence" value="ECO:0007669"/>
    <property type="project" value="UniProtKB-UniRule"/>
</dbReference>
<organism evidence="8 9">
    <name type="scientific">Mycoplasmopsis caviae</name>
    <dbReference type="NCBI Taxonomy" id="55603"/>
    <lineage>
        <taxon>Bacteria</taxon>
        <taxon>Bacillati</taxon>
        <taxon>Mycoplasmatota</taxon>
        <taxon>Mycoplasmoidales</taxon>
        <taxon>Metamycoplasmataceae</taxon>
        <taxon>Mycoplasmopsis</taxon>
    </lineage>
</organism>
<dbReference type="Proteomes" id="UP001058569">
    <property type="component" value="Chromosome"/>
</dbReference>
<keyword evidence="3 5" id="KW-0687">Ribonucleoprotein</keyword>
<dbReference type="SUPFAM" id="SSF57829">
    <property type="entry name" value="Zn-binding ribosomal proteins"/>
    <property type="match status" value="1"/>
</dbReference>
<reference evidence="8 9" key="1">
    <citation type="submission" date="2018-12" db="EMBL/GenBank/DDBJ databases">
        <authorList>
            <consortium name="Pathogen Informatics"/>
        </authorList>
    </citation>
    <scope>NUCLEOTIDE SEQUENCE [LARGE SCALE GENOMIC DNA]</scope>
    <source>
        <strain evidence="8 9">NCTC10126</strain>
    </source>
</reference>
<evidence type="ECO:0000313" key="7">
    <source>
        <dbReference type="EMBL" id="UUD35593.1"/>
    </source>
</evidence>
<dbReference type="Pfam" id="PF01783">
    <property type="entry name" value="Ribosomal_L32p"/>
    <property type="match status" value="1"/>
</dbReference>
<evidence type="ECO:0000256" key="3">
    <source>
        <dbReference type="ARBA" id="ARBA00023274"/>
    </source>
</evidence>
<name>A0A3P8MEF6_9BACT</name>
<dbReference type="RefSeq" id="WP_126117929.1">
    <property type="nucleotide sequence ID" value="NZ_CP101806.1"/>
</dbReference>
<dbReference type="NCBIfam" id="TIGR01031">
    <property type="entry name" value="rpmF_bact"/>
    <property type="match status" value="1"/>
</dbReference>
<dbReference type="AlphaFoldDB" id="A0A3P8MEF6"/>
<dbReference type="PANTHER" id="PTHR35534:SF1">
    <property type="entry name" value="LARGE RIBOSOMAL SUBUNIT PROTEIN BL32"/>
    <property type="match status" value="1"/>
</dbReference>
<comment type="similarity">
    <text evidence="1 5">Belongs to the bacterial ribosomal protein bL32 family.</text>
</comment>
<evidence type="ECO:0000256" key="1">
    <source>
        <dbReference type="ARBA" id="ARBA00008560"/>
    </source>
</evidence>
<evidence type="ECO:0000313" key="9">
    <source>
        <dbReference type="Proteomes" id="UP000280036"/>
    </source>
</evidence>
<keyword evidence="2 5" id="KW-0689">Ribosomal protein</keyword>
<reference evidence="7" key="2">
    <citation type="submission" date="2022-07" db="EMBL/GenBank/DDBJ databases">
        <title>Complete genome of Mycoplasma caviae type strain G122.</title>
        <authorList>
            <person name="Spergser J."/>
        </authorList>
    </citation>
    <scope>NUCLEOTIDE SEQUENCE</scope>
    <source>
        <strain evidence="7">G122</strain>
    </source>
</reference>
<keyword evidence="10" id="KW-1185">Reference proteome</keyword>
<feature type="region of interest" description="Disordered" evidence="6">
    <location>
        <begin position="1"/>
        <end position="20"/>
    </location>
</feature>
<dbReference type="InterPro" id="IPR044957">
    <property type="entry name" value="Ribosomal_bL32_bact"/>
</dbReference>
<evidence type="ECO:0000256" key="6">
    <source>
        <dbReference type="SAM" id="MobiDB-lite"/>
    </source>
</evidence>
<proteinExistence type="inferred from homology"/>
<dbReference type="HAMAP" id="MF_00340">
    <property type="entry name" value="Ribosomal_bL32"/>
    <property type="match status" value="1"/>
</dbReference>
<evidence type="ECO:0000313" key="8">
    <source>
        <dbReference type="EMBL" id="VDR41646.1"/>
    </source>
</evidence>
<protein>
    <recommendedName>
        <fullName evidence="4 5">Large ribosomal subunit protein bL32</fullName>
    </recommendedName>
</protein>
<dbReference type="GO" id="GO:0015934">
    <property type="term" value="C:large ribosomal subunit"/>
    <property type="evidence" value="ECO:0007669"/>
    <property type="project" value="InterPro"/>
</dbReference>
<evidence type="ECO:0000256" key="2">
    <source>
        <dbReference type="ARBA" id="ARBA00022980"/>
    </source>
</evidence>
<dbReference type="Proteomes" id="UP000280036">
    <property type="component" value="Unassembled WGS sequence"/>
</dbReference>